<reference evidence="10 11" key="1">
    <citation type="submission" date="2015-03" db="EMBL/GenBank/DDBJ databases">
        <title>Caedibacter varicaedens, whole genome shotgun sequence.</title>
        <authorList>
            <person name="Suzuki H."/>
            <person name="Dapper A.L."/>
            <person name="Gibson A.K."/>
            <person name="Jackson C."/>
            <person name="Lee H."/>
            <person name="Pejaver V.R."/>
            <person name="Doak T."/>
            <person name="Lynch M."/>
        </authorList>
    </citation>
    <scope>NUCLEOTIDE SEQUENCE [LARGE SCALE GENOMIC DNA]</scope>
</reference>
<dbReference type="STRING" id="1629334.Cva_00260"/>
<accession>A0A0K8MCL2</accession>
<dbReference type="SMART" id="SM00893">
    <property type="entry name" value="ETF"/>
    <property type="match status" value="1"/>
</dbReference>
<dbReference type="CDD" id="cd01714">
    <property type="entry name" value="ETF_beta"/>
    <property type="match status" value="1"/>
</dbReference>
<dbReference type="PROSITE" id="PS01065">
    <property type="entry name" value="ETF_BETA"/>
    <property type="match status" value="1"/>
</dbReference>
<dbReference type="Pfam" id="PF01012">
    <property type="entry name" value="ETF"/>
    <property type="match status" value="1"/>
</dbReference>
<evidence type="ECO:0000256" key="3">
    <source>
        <dbReference type="ARBA" id="ARBA00016797"/>
    </source>
</evidence>
<comment type="cofactor">
    <cofactor evidence="8">
        <name>AMP</name>
        <dbReference type="ChEBI" id="CHEBI:456215"/>
    </cofactor>
</comment>
<dbReference type="FunFam" id="3.40.50.620:FF:000011">
    <property type="entry name" value="Electron transfer flavoprotein subunit beta"/>
    <property type="match status" value="1"/>
</dbReference>
<comment type="function">
    <text evidence="6">The electron transfer flavoprotein serves as a specific electron acceptor for other dehydrogenases. It transfers the electrons to the main respiratory chain via ETF-ubiquinone oxidoreductase (ETF dehydrogenase).</text>
</comment>
<dbReference type="PIRSF" id="PIRSF000090">
    <property type="entry name" value="Beta-ETF"/>
    <property type="match status" value="1"/>
</dbReference>
<evidence type="ECO:0000259" key="9">
    <source>
        <dbReference type="SMART" id="SM00893"/>
    </source>
</evidence>
<evidence type="ECO:0000256" key="8">
    <source>
        <dbReference type="ARBA" id="ARBA00049933"/>
    </source>
</evidence>
<dbReference type="InterPro" id="IPR014729">
    <property type="entry name" value="Rossmann-like_a/b/a_fold"/>
</dbReference>
<dbReference type="AlphaFoldDB" id="A0A0K8MCL2"/>
<dbReference type="InterPro" id="IPR014730">
    <property type="entry name" value="ETF_a/b_N"/>
</dbReference>
<comment type="caution">
    <text evidence="10">The sequence shown here is derived from an EMBL/GenBank/DDBJ whole genome shotgun (WGS) entry which is preliminary data.</text>
</comment>
<evidence type="ECO:0000256" key="5">
    <source>
        <dbReference type="ARBA" id="ARBA00022982"/>
    </source>
</evidence>
<dbReference type="GO" id="GO:0009055">
    <property type="term" value="F:electron transfer activity"/>
    <property type="evidence" value="ECO:0007669"/>
    <property type="project" value="InterPro"/>
</dbReference>
<dbReference type="InterPro" id="IPR000049">
    <property type="entry name" value="ET-Flavoprotein_bsu_CS"/>
</dbReference>
<keyword evidence="4" id="KW-0813">Transport</keyword>
<evidence type="ECO:0000313" key="10">
    <source>
        <dbReference type="EMBL" id="GAO97624.1"/>
    </source>
</evidence>
<evidence type="ECO:0000256" key="7">
    <source>
        <dbReference type="ARBA" id="ARBA00042002"/>
    </source>
</evidence>
<dbReference type="InterPro" id="IPR033948">
    <property type="entry name" value="ETF_beta_N"/>
</dbReference>
<evidence type="ECO:0000256" key="2">
    <source>
        <dbReference type="ARBA" id="ARBA00011355"/>
    </source>
</evidence>
<dbReference type="SUPFAM" id="SSF52402">
    <property type="entry name" value="Adenine nucleotide alpha hydrolases-like"/>
    <property type="match status" value="1"/>
</dbReference>
<comment type="similarity">
    <text evidence="1">Belongs to the ETF beta-subunit/FixA family.</text>
</comment>
<keyword evidence="5" id="KW-0249">Electron transport</keyword>
<comment type="subunit">
    <text evidence="2">Heterodimer of an alpha and a beta subunit.</text>
</comment>
<proteinExistence type="inferred from homology"/>
<dbReference type="PANTHER" id="PTHR21294:SF8">
    <property type="entry name" value="ELECTRON TRANSFER FLAVOPROTEIN SUBUNIT BETA"/>
    <property type="match status" value="1"/>
</dbReference>
<dbReference type="PANTHER" id="PTHR21294">
    <property type="entry name" value="ELECTRON TRANSFER FLAVOPROTEIN BETA-SUBUNIT"/>
    <property type="match status" value="1"/>
</dbReference>
<evidence type="ECO:0000313" key="11">
    <source>
        <dbReference type="Proteomes" id="UP000036771"/>
    </source>
</evidence>
<keyword evidence="11" id="KW-1185">Reference proteome</keyword>
<feature type="domain" description="Electron transfer flavoprotein alpha/beta-subunit N-terminal" evidence="9">
    <location>
        <begin position="23"/>
        <end position="211"/>
    </location>
</feature>
<evidence type="ECO:0000256" key="6">
    <source>
        <dbReference type="ARBA" id="ARBA00025649"/>
    </source>
</evidence>
<dbReference type="Proteomes" id="UP000036771">
    <property type="component" value="Unassembled WGS sequence"/>
</dbReference>
<sequence>MKVLIAVKRVVDYNVKVRVKPDHTGVDLVNVKMSINPFDEIAVEESVRLLESGQAKELIVVSIGPLQAQETLRSALALGVDRGILVQTDETVEPLHVAKILKVLVEREKPDLILLGKQAIDDDCNQTGQMLGALLGWPQGTFISKLVLQNSEAIVTREVDGGHETLKISLPAVITTDLRLNVPRYPKLPNIMKAKQKPLEILSLETLGIVLSSHHKILKVAEPQTRKAGIKVKDVADLVHHLHEEARII</sequence>
<dbReference type="EMBL" id="BBVC01000012">
    <property type="protein sequence ID" value="GAO97624.1"/>
    <property type="molecule type" value="Genomic_DNA"/>
</dbReference>
<dbReference type="Gene3D" id="3.40.50.620">
    <property type="entry name" value="HUPs"/>
    <property type="match status" value="1"/>
</dbReference>
<name>A0A0K8MCL2_9PROT</name>
<dbReference type="OrthoDB" id="9781325at2"/>
<dbReference type="InterPro" id="IPR012255">
    <property type="entry name" value="ETF_b"/>
</dbReference>
<dbReference type="GO" id="GO:0046395">
    <property type="term" value="P:carboxylic acid catabolic process"/>
    <property type="evidence" value="ECO:0007669"/>
    <property type="project" value="UniProtKB-ARBA"/>
</dbReference>
<gene>
    <name evidence="10" type="primary">etfB</name>
    <name evidence="10" type="ORF">Cva_00260</name>
</gene>
<evidence type="ECO:0000256" key="1">
    <source>
        <dbReference type="ARBA" id="ARBA00007557"/>
    </source>
</evidence>
<organism evidence="10 11">
    <name type="scientific">Caedimonas varicaedens</name>
    <dbReference type="NCBI Taxonomy" id="1629334"/>
    <lineage>
        <taxon>Bacteria</taxon>
        <taxon>Pseudomonadati</taxon>
        <taxon>Pseudomonadota</taxon>
        <taxon>Alphaproteobacteria</taxon>
        <taxon>Holosporales</taxon>
        <taxon>Caedimonadaceae</taxon>
        <taxon>Caedimonas</taxon>
    </lineage>
</organism>
<evidence type="ECO:0000256" key="4">
    <source>
        <dbReference type="ARBA" id="ARBA00022448"/>
    </source>
</evidence>
<protein>
    <recommendedName>
        <fullName evidence="3">Electron transfer flavoprotein subunit beta</fullName>
    </recommendedName>
    <alternativeName>
        <fullName evidence="7">Electron transfer flavoprotein small subunit</fullName>
    </alternativeName>
</protein>